<dbReference type="EMBL" id="ACYY01000009">
    <property type="protein sequence ID" value="EEW25332.1"/>
    <property type="molecule type" value="Genomic_DNA"/>
</dbReference>
<dbReference type="AlphaFoldDB" id="C8S0P1"/>
<dbReference type="Gene3D" id="3.40.250.10">
    <property type="entry name" value="Rhodanese-like domain"/>
    <property type="match status" value="1"/>
</dbReference>
<feature type="chain" id="PRO_5002991408" description="Rhodanese domain-containing protein" evidence="1">
    <location>
        <begin position="19"/>
        <end position="178"/>
    </location>
</feature>
<evidence type="ECO:0000313" key="3">
    <source>
        <dbReference type="EMBL" id="EEW25332.1"/>
    </source>
</evidence>
<sequence length="178" mass="19461">MIRVAVLCLCLAPVMALAQEDPAAYRQDNYRAPVPDTLEGGTVISTEAAFALWKTDRVAFIDALPRAPKPADLPEGTIWHEAPRVSIPGALWLANVGYGQLAPVMHDYFRAGLAKASGNDPDHPLVFFCLSECWMSWNAAKRAQGYGYTHVFWYPQGSDGWLAQGYPSAELQPEPGGQ</sequence>
<dbReference type="OrthoDB" id="176845at2"/>
<feature type="domain" description="Rhodanese" evidence="2">
    <location>
        <begin position="87"/>
        <end position="170"/>
    </location>
</feature>
<keyword evidence="4" id="KW-1185">Reference proteome</keyword>
<evidence type="ECO:0000313" key="4">
    <source>
        <dbReference type="Proteomes" id="UP000010121"/>
    </source>
</evidence>
<dbReference type="STRING" id="371731.Rsw2DRAFT_1619"/>
<comment type="caution">
    <text evidence="3">The sequence shown here is derived from an EMBL/GenBank/DDBJ whole genome shotgun (WGS) entry which is preliminary data.</text>
</comment>
<dbReference type="InterPro" id="IPR001763">
    <property type="entry name" value="Rhodanese-like_dom"/>
</dbReference>
<dbReference type="eggNOG" id="COG0607">
    <property type="taxonomic scope" value="Bacteria"/>
</dbReference>
<feature type="signal peptide" evidence="1">
    <location>
        <begin position="1"/>
        <end position="18"/>
    </location>
</feature>
<proteinExistence type="predicted"/>
<dbReference type="InterPro" id="IPR036873">
    <property type="entry name" value="Rhodanese-like_dom_sf"/>
</dbReference>
<accession>C8S0P1</accession>
<dbReference type="InterPro" id="IPR022376">
    <property type="entry name" value="PQQ_CXXCW"/>
</dbReference>
<gene>
    <name evidence="3" type="ORF">Rsw2DRAFT_1619</name>
</gene>
<dbReference type="Proteomes" id="UP000010121">
    <property type="component" value="Unassembled WGS sequence"/>
</dbReference>
<evidence type="ECO:0000259" key="2">
    <source>
        <dbReference type="PROSITE" id="PS50206"/>
    </source>
</evidence>
<keyword evidence="1" id="KW-0732">Signal</keyword>
<dbReference type="RefSeq" id="WP_008029851.1">
    <property type="nucleotide sequence ID" value="NZ_ACYY01000009.1"/>
</dbReference>
<dbReference type="CDD" id="cd00158">
    <property type="entry name" value="RHOD"/>
    <property type="match status" value="1"/>
</dbReference>
<organism evidence="3 4">
    <name type="scientific">Rhodobacter ferrooxidans</name>
    <dbReference type="NCBI Taxonomy" id="371731"/>
    <lineage>
        <taxon>Bacteria</taxon>
        <taxon>Pseudomonadati</taxon>
        <taxon>Pseudomonadota</taxon>
        <taxon>Alphaproteobacteria</taxon>
        <taxon>Rhodobacterales</taxon>
        <taxon>Rhodobacter group</taxon>
        <taxon>Rhodobacter</taxon>
    </lineage>
</organism>
<name>C8S0P1_9RHOB</name>
<protein>
    <recommendedName>
        <fullName evidence="2">Rhodanese domain-containing protein</fullName>
    </recommendedName>
</protein>
<dbReference type="SUPFAM" id="SSF52821">
    <property type="entry name" value="Rhodanese/Cell cycle control phosphatase"/>
    <property type="match status" value="1"/>
</dbReference>
<evidence type="ECO:0000256" key="1">
    <source>
        <dbReference type="SAM" id="SignalP"/>
    </source>
</evidence>
<dbReference type="NCBIfam" id="TIGR03865">
    <property type="entry name" value="PQQ_CXXCW"/>
    <property type="match status" value="1"/>
</dbReference>
<reference evidence="3 4" key="1">
    <citation type="submission" date="2009-08" db="EMBL/GenBank/DDBJ databases">
        <title>The draft genome of Rhodobacter sp. SW2.</title>
        <authorList>
            <consortium name="US DOE Joint Genome Institute (JGI-PGF)"/>
            <person name="Lucas S."/>
            <person name="Copeland A."/>
            <person name="Lapidus A."/>
            <person name="Glavina del Rio T."/>
            <person name="Tice H."/>
            <person name="Bruce D."/>
            <person name="Goodwin L."/>
            <person name="Pitluck S."/>
            <person name="Larimer F."/>
            <person name="Land M.L."/>
            <person name="Hauser L."/>
            <person name="Emerson D."/>
        </authorList>
    </citation>
    <scope>NUCLEOTIDE SEQUENCE [LARGE SCALE GENOMIC DNA]</scope>
    <source>
        <strain evidence="3 4">SW2</strain>
    </source>
</reference>
<dbReference type="PROSITE" id="PS50206">
    <property type="entry name" value="RHODANESE_3"/>
    <property type="match status" value="1"/>
</dbReference>